<comment type="caution">
    <text evidence="8">The sequence shown here is derived from an EMBL/GenBank/DDBJ whole genome shotgun (WGS) entry which is preliminary data.</text>
</comment>
<feature type="transmembrane region" description="Helical" evidence="7">
    <location>
        <begin position="147"/>
        <end position="166"/>
    </location>
</feature>
<feature type="transmembrane region" description="Helical" evidence="7">
    <location>
        <begin position="82"/>
        <end position="104"/>
    </location>
</feature>
<feature type="transmembrane region" description="Helical" evidence="7">
    <location>
        <begin position="42"/>
        <end position="62"/>
    </location>
</feature>
<evidence type="ECO:0000256" key="6">
    <source>
        <dbReference type="SAM" id="MobiDB-lite"/>
    </source>
</evidence>
<reference evidence="9" key="1">
    <citation type="journal article" date="2019" name="Int. J. Syst. Evol. Microbiol.">
        <title>The Global Catalogue of Microorganisms (GCM) 10K type strain sequencing project: providing services to taxonomists for standard genome sequencing and annotation.</title>
        <authorList>
            <consortium name="The Broad Institute Genomics Platform"/>
            <consortium name="The Broad Institute Genome Sequencing Center for Infectious Disease"/>
            <person name="Wu L."/>
            <person name="Ma J."/>
        </authorList>
    </citation>
    <scope>NUCLEOTIDE SEQUENCE [LARGE SCALE GENOMIC DNA]</scope>
    <source>
        <strain evidence="9">KCTC 42217</strain>
    </source>
</reference>
<keyword evidence="9" id="KW-1185">Reference proteome</keyword>
<dbReference type="Pfam" id="PF03706">
    <property type="entry name" value="LPG_synthase_TM"/>
    <property type="match status" value="1"/>
</dbReference>
<protein>
    <submittedName>
        <fullName evidence="8">Lysylphosphatidylglycerol synthase transmembrane domain-containing protein</fullName>
    </submittedName>
</protein>
<proteinExistence type="predicted"/>
<evidence type="ECO:0000256" key="3">
    <source>
        <dbReference type="ARBA" id="ARBA00022692"/>
    </source>
</evidence>
<dbReference type="InterPro" id="IPR022791">
    <property type="entry name" value="L-PG_synthase/AglD"/>
</dbReference>
<keyword evidence="2" id="KW-1003">Cell membrane</keyword>
<evidence type="ECO:0000256" key="1">
    <source>
        <dbReference type="ARBA" id="ARBA00004651"/>
    </source>
</evidence>
<keyword evidence="5 7" id="KW-0472">Membrane</keyword>
<dbReference type="EMBL" id="JBHUHZ010000001">
    <property type="protein sequence ID" value="MFD2162541.1"/>
    <property type="molecule type" value="Genomic_DNA"/>
</dbReference>
<feature type="transmembrane region" description="Helical" evidence="7">
    <location>
        <begin position="252"/>
        <end position="276"/>
    </location>
</feature>
<organism evidence="8 9">
    <name type="scientific">Paradesertivirga mongoliensis</name>
    <dbReference type="NCBI Taxonomy" id="2100740"/>
    <lineage>
        <taxon>Bacteria</taxon>
        <taxon>Pseudomonadati</taxon>
        <taxon>Bacteroidota</taxon>
        <taxon>Sphingobacteriia</taxon>
        <taxon>Sphingobacteriales</taxon>
        <taxon>Sphingobacteriaceae</taxon>
        <taxon>Paradesertivirga</taxon>
    </lineage>
</organism>
<evidence type="ECO:0000313" key="9">
    <source>
        <dbReference type="Proteomes" id="UP001597387"/>
    </source>
</evidence>
<evidence type="ECO:0000256" key="2">
    <source>
        <dbReference type="ARBA" id="ARBA00022475"/>
    </source>
</evidence>
<accession>A0ABW4ZLW1</accession>
<feature type="compositionally biased region" description="Acidic residues" evidence="6">
    <location>
        <begin position="285"/>
        <end position="295"/>
    </location>
</feature>
<dbReference type="PANTHER" id="PTHR40277:SF1">
    <property type="entry name" value="BLL5419 PROTEIN"/>
    <property type="match status" value="1"/>
</dbReference>
<feature type="transmembrane region" description="Helical" evidence="7">
    <location>
        <begin position="116"/>
        <end position="141"/>
    </location>
</feature>
<evidence type="ECO:0000256" key="7">
    <source>
        <dbReference type="SAM" id="Phobius"/>
    </source>
</evidence>
<name>A0ABW4ZLW1_9SPHI</name>
<evidence type="ECO:0000256" key="4">
    <source>
        <dbReference type="ARBA" id="ARBA00022989"/>
    </source>
</evidence>
<feature type="region of interest" description="Disordered" evidence="6">
    <location>
        <begin position="285"/>
        <end position="306"/>
    </location>
</feature>
<feature type="transmembrane region" description="Helical" evidence="7">
    <location>
        <begin position="212"/>
        <end position="232"/>
    </location>
</feature>
<evidence type="ECO:0000313" key="8">
    <source>
        <dbReference type="EMBL" id="MFD2162541.1"/>
    </source>
</evidence>
<sequence>MKKIWKAVKTPLKIVLTIALIYVVFQKIDFNDIKKLYLTSDLFYIFLALLAYFFSQVVSSWRLLSFLKSIGIDVSFDFNFKLYLLGLFYNIYGGIGGDGYKIYLLRRHFQKRTRRIIFAILLDRVSGLWAIGFLFATLILMIPRIDIAWYVIVAGLTMGTTIYYILLQIFFKEYNTNFIKAHAKAIVVQSLQLVSVMCILLSQNFTGKFSPYLFSFLVSSIAAIIPIGAFGFGTREYVMVHISEVFDMNQNLAVFVTFTFSILSTLVAFSGLWFVYRSREFEPLPTEEEAEDFEMQADKTIPESAD</sequence>
<dbReference type="PANTHER" id="PTHR40277">
    <property type="entry name" value="BLL5419 PROTEIN"/>
    <property type="match status" value="1"/>
</dbReference>
<keyword evidence="4 7" id="KW-1133">Transmembrane helix</keyword>
<feature type="compositionally biased region" description="Basic and acidic residues" evidence="6">
    <location>
        <begin position="296"/>
        <end position="306"/>
    </location>
</feature>
<keyword evidence="3 7" id="KW-0812">Transmembrane</keyword>
<comment type="subcellular location">
    <subcellularLocation>
        <location evidence="1">Cell membrane</location>
        <topology evidence="1">Multi-pass membrane protein</topology>
    </subcellularLocation>
</comment>
<evidence type="ECO:0000256" key="5">
    <source>
        <dbReference type="ARBA" id="ARBA00023136"/>
    </source>
</evidence>
<dbReference type="Proteomes" id="UP001597387">
    <property type="component" value="Unassembled WGS sequence"/>
</dbReference>
<dbReference type="RefSeq" id="WP_255903411.1">
    <property type="nucleotide sequence ID" value="NZ_JAFMZO010000003.1"/>
</dbReference>
<gene>
    <name evidence="8" type="ORF">ACFSJU_09055</name>
</gene>